<sequence>MEPPLPSLRLFLLCFVFFISAFILVDSQSQDPSISHLPPSPLLLTPPPPRVPPPPVRVGINKAIHEKHNHRRRKWRHRKKQKLNTGKTVGLFFAGVAAALQVVVAAFLLFKRRQLLLRKINDTH</sequence>
<dbReference type="PANTHER" id="PTHR36721:SF1">
    <property type="entry name" value="OS04G0446401 PROTEIN"/>
    <property type="match status" value="1"/>
</dbReference>
<evidence type="ECO:0000313" key="4">
    <source>
        <dbReference type="EMBL" id="JAU66673.1"/>
    </source>
</evidence>
<dbReference type="EMBL" id="GEVK01007105">
    <property type="protein sequence ID" value="JAU45727.1"/>
    <property type="molecule type" value="Transcribed_RNA"/>
</dbReference>
<keyword evidence="2" id="KW-0732">Signal</keyword>
<dbReference type="EMBL" id="GEVL01010668">
    <property type="protein sequence ID" value="JAU66673.1"/>
    <property type="molecule type" value="Transcribed_RNA"/>
</dbReference>
<evidence type="ECO:0000256" key="2">
    <source>
        <dbReference type="SAM" id="SignalP"/>
    </source>
</evidence>
<feature type="chain" id="PRO_5009621809" description="Transmembrane protein" evidence="2">
    <location>
        <begin position="22"/>
        <end position="124"/>
    </location>
</feature>
<feature type="signal peptide" evidence="2">
    <location>
        <begin position="1"/>
        <end position="21"/>
    </location>
</feature>
<evidence type="ECO:0000313" key="3">
    <source>
        <dbReference type="EMBL" id="JAU45727.1"/>
    </source>
</evidence>
<organism evidence="3">
    <name type="scientific">Noccaea caerulescens</name>
    <name type="common">Alpine penny-cress</name>
    <name type="synonym">Thlaspi caerulescens</name>
    <dbReference type="NCBI Taxonomy" id="107243"/>
    <lineage>
        <taxon>Eukaryota</taxon>
        <taxon>Viridiplantae</taxon>
        <taxon>Streptophyta</taxon>
        <taxon>Embryophyta</taxon>
        <taxon>Tracheophyta</taxon>
        <taxon>Spermatophyta</taxon>
        <taxon>Magnoliopsida</taxon>
        <taxon>eudicotyledons</taxon>
        <taxon>Gunneridae</taxon>
        <taxon>Pentapetalae</taxon>
        <taxon>rosids</taxon>
        <taxon>malvids</taxon>
        <taxon>Brassicales</taxon>
        <taxon>Brassicaceae</taxon>
        <taxon>Coluteocarpeae</taxon>
        <taxon>Noccaea</taxon>
    </lineage>
</organism>
<protein>
    <recommendedName>
        <fullName evidence="5">Transmembrane protein</fullName>
    </recommendedName>
</protein>
<accession>A0A1J3FPE3</accession>
<dbReference type="PANTHER" id="PTHR36721">
    <property type="entry name" value="PROLINE-RICH FAMILY PROTEIN"/>
    <property type="match status" value="1"/>
</dbReference>
<gene>
    <name evidence="3" type="ORF">LC_TR7152_c0_g1_i1_g.24032</name>
    <name evidence="4" type="ORF">LE_TR14732_c2_g1_i1_g.46570</name>
</gene>
<reference evidence="3" key="1">
    <citation type="submission" date="2016-07" db="EMBL/GenBank/DDBJ databases">
        <title>De novo transcriptome assembly of four accessions of the metal hyperaccumulator plant Noccaea caerulescens.</title>
        <authorList>
            <person name="Blande D."/>
            <person name="Halimaa P."/>
            <person name="Tervahauta A.I."/>
            <person name="Aarts M.G."/>
            <person name="Karenlampi S.O."/>
        </authorList>
    </citation>
    <scope>NUCLEOTIDE SEQUENCE</scope>
</reference>
<name>A0A1J3FPE3_NOCCA</name>
<evidence type="ECO:0008006" key="5">
    <source>
        <dbReference type="Google" id="ProtNLM"/>
    </source>
</evidence>
<feature type="transmembrane region" description="Helical" evidence="1">
    <location>
        <begin position="89"/>
        <end position="110"/>
    </location>
</feature>
<evidence type="ECO:0000256" key="1">
    <source>
        <dbReference type="SAM" id="Phobius"/>
    </source>
</evidence>
<keyword evidence="1" id="KW-0812">Transmembrane</keyword>
<proteinExistence type="predicted"/>
<dbReference type="AlphaFoldDB" id="A0A1J3FPE3"/>
<keyword evidence="1" id="KW-1133">Transmembrane helix</keyword>
<keyword evidence="1" id="KW-0472">Membrane</keyword>